<accession>A0A0B6WZI3</accession>
<keyword evidence="2" id="KW-1185">Reference proteome</keyword>
<organism evidence="1 2">
    <name type="scientific">Pyrinomonas methylaliphatogenes</name>
    <dbReference type="NCBI Taxonomy" id="454194"/>
    <lineage>
        <taxon>Bacteria</taxon>
        <taxon>Pseudomonadati</taxon>
        <taxon>Acidobacteriota</taxon>
        <taxon>Blastocatellia</taxon>
        <taxon>Blastocatellales</taxon>
        <taxon>Pyrinomonadaceae</taxon>
        <taxon>Pyrinomonas</taxon>
    </lineage>
</organism>
<name>A0A0B6WZI3_9BACT</name>
<reference evidence="1 2" key="1">
    <citation type="submission" date="2013-12" db="EMBL/GenBank/DDBJ databases">
        <authorList>
            <person name="Stott M."/>
        </authorList>
    </citation>
    <scope>NUCLEOTIDE SEQUENCE [LARGE SCALE GENOMIC DNA]</scope>
    <source>
        <strain evidence="1 2">K22</strain>
    </source>
</reference>
<dbReference type="AlphaFoldDB" id="A0A0B6WZI3"/>
<evidence type="ECO:0000313" key="1">
    <source>
        <dbReference type="EMBL" id="CDM66678.1"/>
    </source>
</evidence>
<gene>
    <name evidence="1" type="ORF">PYK22_02711</name>
</gene>
<dbReference type="RefSeq" id="WP_157770885.1">
    <property type="nucleotide sequence ID" value="NZ_CBXV010000008.1"/>
</dbReference>
<proteinExistence type="predicted"/>
<protein>
    <submittedName>
        <fullName evidence="1">Uncharacterized protein</fullName>
    </submittedName>
</protein>
<reference evidence="1 2" key="2">
    <citation type="submission" date="2015-01" db="EMBL/GenBank/DDBJ databases">
        <title>Complete genome sequence of Pyrinomonas methylaliphatogenes type strain K22T.</title>
        <authorList>
            <person name="Lee K.C.Y."/>
            <person name="Power J.F."/>
            <person name="Dunfield P.F."/>
            <person name="Morgan X.C."/>
            <person name="Huttenhower C."/>
            <person name="Stott M.B."/>
        </authorList>
    </citation>
    <scope>NUCLEOTIDE SEQUENCE [LARGE SCALE GENOMIC DNA]</scope>
    <source>
        <strain evidence="1 2">K22</strain>
    </source>
</reference>
<sequence length="74" mass="8426">MVIEMIPAKIRVIKRKEQEGRGETSPPKAKEAMREMVANVSQWVNEFQQKKREETTRVLKSLIEPTAQTSGAEA</sequence>
<dbReference type="STRING" id="454194.PYK22_02711"/>
<evidence type="ECO:0000313" key="2">
    <source>
        <dbReference type="Proteomes" id="UP000031518"/>
    </source>
</evidence>
<dbReference type="EMBL" id="CBXV010000008">
    <property type="protein sequence ID" value="CDM66678.1"/>
    <property type="molecule type" value="Genomic_DNA"/>
</dbReference>
<dbReference type="Proteomes" id="UP000031518">
    <property type="component" value="Unassembled WGS sequence"/>
</dbReference>